<evidence type="ECO:0000313" key="2">
    <source>
        <dbReference type="EMBL" id="GAH65349.1"/>
    </source>
</evidence>
<feature type="non-terminal residue" evidence="2">
    <location>
        <position position="1"/>
    </location>
</feature>
<feature type="transmembrane region" description="Helical" evidence="1">
    <location>
        <begin position="6"/>
        <end position="25"/>
    </location>
</feature>
<proteinExistence type="predicted"/>
<organism evidence="2">
    <name type="scientific">marine sediment metagenome</name>
    <dbReference type="NCBI Taxonomy" id="412755"/>
    <lineage>
        <taxon>unclassified sequences</taxon>
        <taxon>metagenomes</taxon>
        <taxon>ecological metagenomes</taxon>
    </lineage>
</organism>
<evidence type="ECO:0000256" key="1">
    <source>
        <dbReference type="SAM" id="Phobius"/>
    </source>
</evidence>
<sequence length="34" mass="3642">VQASGLIFAGTYVLLNLLADVLAMLSNPRLRSPK</sequence>
<keyword evidence="1" id="KW-1133">Transmembrane helix</keyword>
<keyword evidence="1" id="KW-0812">Transmembrane</keyword>
<dbReference type="AlphaFoldDB" id="X1IGU1"/>
<comment type="caution">
    <text evidence="2">The sequence shown here is derived from an EMBL/GenBank/DDBJ whole genome shotgun (WGS) entry which is preliminary data.</text>
</comment>
<accession>X1IGU1</accession>
<evidence type="ECO:0008006" key="3">
    <source>
        <dbReference type="Google" id="ProtNLM"/>
    </source>
</evidence>
<name>X1IGU1_9ZZZZ</name>
<keyword evidence="1" id="KW-0472">Membrane</keyword>
<gene>
    <name evidence="2" type="ORF">S03H2_40849</name>
</gene>
<dbReference type="EMBL" id="BARU01025346">
    <property type="protein sequence ID" value="GAH65349.1"/>
    <property type="molecule type" value="Genomic_DNA"/>
</dbReference>
<reference evidence="2" key="1">
    <citation type="journal article" date="2014" name="Front. Microbiol.">
        <title>High frequency of phylogenetically diverse reductive dehalogenase-homologous genes in deep subseafloor sedimentary metagenomes.</title>
        <authorList>
            <person name="Kawai M."/>
            <person name="Futagami T."/>
            <person name="Toyoda A."/>
            <person name="Takaki Y."/>
            <person name="Nishi S."/>
            <person name="Hori S."/>
            <person name="Arai W."/>
            <person name="Tsubouchi T."/>
            <person name="Morono Y."/>
            <person name="Uchiyama I."/>
            <person name="Ito T."/>
            <person name="Fujiyama A."/>
            <person name="Inagaki F."/>
            <person name="Takami H."/>
        </authorList>
    </citation>
    <scope>NUCLEOTIDE SEQUENCE</scope>
    <source>
        <strain evidence="2">Expedition CK06-06</strain>
    </source>
</reference>
<protein>
    <recommendedName>
        <fullName evidence="3">ABC transmembrane type-1 domain-containing protein</fullName>
    </recommendedName>
</protein>